<protein>
    <submittedName>
        <fullName evidence="2">(northern house mosquito) hypothetical protein</fullName>
    </submittedName>
</protein>
<sequence length="149" mass="16388">MEVSCWRALCSRMISLTACSTRTLHPDRSSTENRLAEAASLGLSIREDDEAEGGPPGVRKVDSLIRVVPVWSRDAGRAAGVGTSEDSSCWFLMIRGRMLWRKAVRPGLTVTGVSIMVGGIFPLVIESLSNLEVFDKWRMPEKAKRVALI</sequence>
<reference evidence="2" key="1">
    <citation type="submission" date="2021-05" db="EMBL/GenBank/DDBJ databases">
        <authorList>
            <person name="Alioto T."/>
            <person name="Alioto T."/>
            <person name="Gomez Garrido J."/>
        </authorList>
    </citation>
    <scope>NUCLEOTIDE SEQUENCE</scope>
</reference>
<accession>A0A8D8CGS7</accession>
<keyword evidence="1" id="KW-1133">Transmembrane helix</keyword>
<proteinExistence type="predicted"/>
<organism evidence="2">
    <name type="scientific">Culex pipiens</name>
    <name type="common">House mosquito</name>
    <dbReference type="NCBI Taxonomy" id="7175"/>
    <lineage>
        <taxon>Eukaryota</taxon>
        <taxon>Metazoa</taxon>
        <taxon>Ecdysozoa</taxon>
        <taxon>Arthropoda</taxon>
        <taxon>Hexapoda</taxon>
        <taxon>Insecta</taxon>
        <taxon>Pterygota</taxon>
        <taxon>Neoptera</taxon>
        <taxon>Endopterygota</taxon>
        <taxon>Diptera</taxon>
        <taxon>Nematocera</taxon>
        <taxon>Culicoidea</taxon>
        <taxon>Culicidae</taxon>
        <taxon>Culicinae</taxon>
        <taxon>Culicini</taxon>
        <taxon>Culex</taxon>
        <taxon>Culex</taxon>
    </lineage>
</organism>
<dbReference type="EMBL" id="HBUE01122540">
    <property type="protein sequence ID" value="CAG6493038.1"/>
    <property type="molecule type" value="Transcribed_RNA"/>
</dbReference>
<keyword evidence="1" id="KW-0472">Membrane</keyword>
<dbReference type="EMBL" id="HBUE01122539">
    <property type="protein sequence ID" value="CAG6493037.1"/>
    <property type="molecule type" value="Transcribed_RNA"/>
</dbReference>
<name>A0A8D8CGS7_CULPI</name>
<evidence type="ECO:0000313" key="2">
    <source>
        <dbReference type="EMBL" id="CAG6493037.1"/>
    </source>
</evidence>
<evidence type="ECO:0000256" key="1">
    <source>
        <dbReference type="SAM" id="Phobius"/>
    </source>
</evidence>
<dbReference type="AlphaFoldDB" id="A0A8D8CGS7"/>
<dbReference type="EMBL" id="HBUE01122541">
    <property type="protein sequence ID" value="CAG6493039.1"/>
    <property type="molecule type" value="Transcribed_RNA"/>
</dbReference>
<keyword evidence="1" id="KW-0812">Transmembrane</keyword>
<feature type="transmembrane region" description="Helical" evidence="1">
    <location>
        <begin position="103"/>
        <end position="125"/>
    </location>
</feature>